<reference evidence="3" key="1">
    <citation type="submission" date="2016-10" db="EMBL/GenBank/DDBJ databases">
        <authorList>
            <person name="Varghese N."/>
            <person name="Submissions S."/>
        </authorList>
    </citation>
    <scope>NUCLEOTIDE SEQUENCE [LARGE SCALE GENOMIC DNA]</scope>
    <source>
        <strain evidence="3">IBRC-M10078</strain>
    </source>
</reference>
<dbReference type="Proteomes" id="UP000199159">
    <property type="component" value="Unassembled WGS sequence"/>
</dbReference>
<name>A0A1H0VDG5_9BACI</name>
<keyword evidence="1" id="KW-1133">Transmembrane helix</keyword>
<evidence type="ECO:0000313" key="3">
    <source>
        <dbReference type="Proteomes" id="UP000199159"/>
    </source>
</evidence>
<organism evidence="2 3">
    <name type="scientific">Litchfieldia salsa</name>
    <dbReference type="NCBI Taxonomy" id="930152"/>
    <lineage>
        <taxon>Bacteria</taxon>
        <taxon>Bacillati</taxon>
        <taxon>Bacillota</taxon>
        <taxon>Bacilli</taxon>
        <taxon>Bacillales</taxon>
        <taxon>Bacillaceae</taxon>
        <taxon>Litchfieldia</taxon>
    </lineage>
</organism>
<dbReference type="EMBL" id="FNJU01000006">
    <property type="protein sequence ID" value="SDP76381.1"/>
    <property type="molecule type" value="Genomic_DNA"/>
</dbReference>
<gene>
    <name evidence="2" type="ORF">SAMN05216565_106201</name>
</gene>
<dbReference type="RefSeq" id="WP_090855284.1">
    <property type="nucleotide sequence ID" value="NZ_FNJU01000006.1"/>
</dbReference>
<dbReference type="AlphaFoldDB" id="A0A1H0VDG5"/>
<keyword evidence="1" id="KW-0472">Membrane</keyword>
<proteinExistence type="predicted"/>
<dbReference type="STRING" id="930152.SAMN05216565_106201"/>
<accession>A0A1H0VDG5</accession>
<keyword evidence="1" id="KW-0812">Transmembrane</keyword>
<keyword evidence="3" id="KW-1185">Reference proteome</keyword>
<feature type="transmembrane region" description="Helical" evidence="1">
    <location>
        <begin position="16"/>
        <end position="35"/>
    </location>
</feature>
<sequence length="110" mass="13093">MLLKCKKGYILVDMLVSLNILLLICLFLIPNYLLVKNERTNLMMINEANTLLHEELKLVVLEGKERQIKTVTRNRVNYRMNWEDDQNKLCITWVNRLNRNSTRCSYASFE</sequence>
<evidence type="ECO:0000313" key="2">
    <source>
        <dbReference type="EMBL" id="SDP76381.1"/>
    </source>
</evidence>
<protein>
    <submittedName>
        <fullName evidence="2">Uncharacterized protein</fullName>
    </submittedName>
</protein>
<evidence type="ECO:0000256" key="1">
    <source>
        <dbReference type="SAM" id="Phobius"/>
    </source>
</evidence>